<proteinExistence type="predicted"/>
<accession>M0QM15</accession>
<protein>
    <submittedName>
        <fullName evidence="2">Uncharacterized protein</fullName>
    </submittedName>
</protein>
<organism evidence="2 3">
    <name type="scientific">Gordonia soli NBRC 108243</name>
    <dbReference type="NCBI Taxonomy" id="1223545"/>
    <lineage>
        <taxon>Bacteria</taxon>
        <taxon>Bacillati</taxon>
        <taxon>Actinomycetota</taxon>
        <taxon>Actinomycetes</taxon>
        <taxon>Mycobacteriales</taxon>
        <taxon>Gordoniaceae</taxon>
        <taxon>Gordonia</taxon>
    </lineage>
</organism>
<feature type="compositionally biased region" description="Gly residues" evidence="1">
    <location>
        <begin position="259"/>
        <end position="282"/>
    </location>
</feature>
<keyword evidence="3" id="KW-1185">Reference proteome</keyword>
<sequence>MPGLPPFPAINIEDLFKPLADLANSLGSGNLAASGFDPTQLFSGLSQIMQMSIQMATGALSAADQMWQGQAATANTAKSTTVAAEGAAVGAKSADIALNTQIGAGVVMTGNTAMEAVIAKFIASASAAMAGIWTPIGQGALIAAATTALAEAITVITDTKAALAPETVKQGVNGQQIPITGAPTSPSPFGVATQVLQAVGQPLSSFAGQGLSMMGTMTKQLTAAAGNTPGAHHGSKDSPAIGPGAHGGAHGGKGDAKHSGGGGAKGGGGGGAGGGGGGGFGGSSTPLQPRSAVAGLNVASAEPTSASSPQSSGNGGRATSTSSGGMMPMGAGAAGAAGAARGAGIDDGHGSPDFLVTADHGSEVVGEMPGTAPAVLGEDTRVTSDGDPPDVDLRL</sequence>
<evidence type="ECO:0000313" key="2">
    <source>
        <dbReference type="EMBL" id="GAC69336.1"/>
    </source>
</evidence>
<gene>
    <name evidence="2" type="ORF">GS4_23_01330</name>
</gene>
<feature type="region of interest" description="Disordered" evidence="1">
    <location>
        <begin position="224"/>
        <end position="395"/>
    </location>
</feature>
<dbReference type="AlphaFoldDB" id="M0QM15"/>
<reference evidence="2 3" key="1">
    <citation type="submission" date="2013-01" db="EMBL/GenBank/DDBJ databases">
        <title>Whole genome shotgun sequence of Gordonia soli NBRC 108243.</title>
        <authorList>
            <person name="Isaki-Nakamura S."/>
            <person name="Hosoyama A."/>
            <person name="Tsuchikane K."/>
            <person name="Ando Y."/>
            <person name="Baba S."/>
            <person name="Ohji S."/>
            <person name="Hamada M."/>
            <person name="Tamura T."/>
            <person name="Yamazoe A."/>
            <person name="Yamazaki S."/>
            <person name="Fujita N."/>
        </authorList>
    </citation>
    <scope>NUCLEOTIDE SEQUENCE [LARGE SCALE GENOMIC DNA]</scope>
    <source>
        <strain evidence="2 3">NBRC 108243</strain>
    </source>
</reference>
<feature type="compositionally biased region" description="Low complexity" evidence="1">
    <location>
        <begin position="324"/>
        <end position="343"/>
    </location>
</feature>
<comment type="caution">
    <text evidence="2">The sequence shown here is derived from an EMBL/GenBank/DDBJ whole genome shotgun (WGS) entry which is preliminary data.</text>
</comment>
<dbReference type="eggNOG" id="COG0791">
    <property type="taxonomic scope" value="Bacteria"/>
</dbReference>
<evidence type="ECO:0000256" key="1">
    <source>
        <dbReference type="SAM" id="MobiDB-lite"/>
    </source>
</evidence>
<evidence type="ECO:0000313" key="3">
    <source>
        <dbReference type="Proteomes" id="UP000011666"/>
    </source>
</evidence>
<dbReference type="EMBL" id="BANX01000023">
    <property type="protein sequence ID" value="GAC69336.1"/>
    <property type="molecule type" value="Genomic_DNA"/>
</dbReference>
<name>M0QM15_9ACTN</name>
<feature type="compositionally biased region" description="Polar residues" evidence="1">
    <location>
        <begin position="302"/>
        <end position="323"/>
    </location>
</feature>
<dbReference type="Proteomes" id="UP000011666">
    <property type="component" value="Unassembled WGS sequence"/>
</dbReference>
<dbReference type="STRING" id="1223545.GS4_23_01330"/>